<dbReference type="AlphaFoldDB" id="A0AAV2RL15"/>
<gene>
    <name evidence="6" type="ORF">MNOR_LOCUS25003</name>
</gene>
<organism evidence="6 7">
    <name type="scientific">Meganyctiphanes norvegica</name>
    <name type="common">Northern krill</name>
    <name type="synonym">Thysanopoda norvegica</name>
    <dbReference type="NCBI Taxonomy" id="48144"/>
    <lineage>
        <taxon>Eukaryota</taxon>
        <taxon>Metazoa</taxon>
        <taxon>Ecdysozoa</taxon>
        <taxon>Arthropoda</taxon>
        <taxon>Crustacea</taxon>
        <taxon>Multicrustacea</taxon>
        <taxon>Malacostraca</taxon>
        <taxon>Eumalacostraca</taxon>
        <taxon>Eucarida</taxon>
        <taxon>Euphausiacea</taxon>
        <taxon>Euphausiidae</taxon>
        <taxon>Meganyctiphanes</taxon>
    </lineage>
</organism>
<keyword evidence="4" id="KW-0433">Leucine-rich repeat</keyword>
<protein>
    <recommendedName>
        <fullName evidence="2">Leucine-rich repeat-containing protein 51</fullName>
    </recommendedName>
</protein>
<dbReference type="PANTHER" id="PTHR46545">
    <property type="entry name" value="LEUCINE-RICH REPEAT-CONTAINING PROTEIN 51"/>
    <property type="match status" value="1"/>
</dbReference>
<keyword evidence="5" id="KW-0677">Repeat</keyword>
<dbReference type="PROSITE" id="PS51450">
    <property type="entry name" value="LRR"/>
    <property type="match status" value="1"/>
</dbReference>
<dbReference type="Gene3D" id="3.80.10.10">
    <property type="entry name" value="Ribonuclease Inhibitor"/>
    <property type="match status" value="2"/>
</dbReference>
<evidence type="ECO:0000313" key="6">
    <source>
        <dbReference type="EMBL" id="CAL4125215.1"/>
    </source>
</evidence>
<evidence type="ECO:0000256" key="5">
    <source>
        <dbReference type="ARBA" id="ARBA00022737"/>
    </source>
</evidence>
<feature type="non-terminal residue" evidence="6">
    <location>
        <position position="1"/>
    </location>
</feature>
<dbReference type="Proteomes" id="UP001497623">
    <property type="component" value="Unassembled WGS sequence"/>
</dbReference>
<dbReference type="GO" id="GO:0005737">
    <property type="term" value="C:cytoplasm"/>
    <property type="evidence" value="ECO:0007669"/>
    <property type="project" value="UniProtKB-SubCell"/>
</dbReference>
<dbReference type="EMBL" id="CAXKWB010023397">
    <property type="protein sequence ID" value="CAL4125215.1"/>
    <property type="molecule type" value="Genomic_DNA"/>
</dbReference>
<evidence type="ECO:0000256" key="1">
    <source>
        <dbReference type="ARBA" id="ARBA00004496"/>
    </source>
</evidence>
<dbReference type="SUPFAM" id="SSF52058">
    <property type="entry name" value="L domain-like"/>
    <property type="match status" value="1"/>
</dbReference>
<evidence type="ECO:0000256" key="3">
    <source>
        <dbReference type="ARBA" id="ARBA00022490"/>
    </source>
</evidence>
<dbReference type="InterPro" id="IPR001611">
    <property type="entry name" value="Leu-rich_rpt"/>
</dbReference>
<evidence type="ECO:0000256" key="4">
    <source>
        <dbReference type="ARBA" id="ARBA00022614"/>
    </source>
</evidence>
<reference evidence="6 7" key="1">
    <citation type="submission" date="2024-05" db="EMBL/GenBank/DDBJ databases">
        <authorList>
            <person name="Wallberg A."/>
        </authorList>
    </citation>
    <scope>NUCLEOTIDE SEQUENCE [LARGE SCALE GENOMIC DNA]</scope>
</reference>
<comment type="subcellular location">
    <subcellularLocation>
        <location evidence="1">Cytoplasm</location>
    </subcellularLocation>
</comment>
<dbReference type="InterPro" id="IPR032675">
    <property type="entry name" value="LRR_dom_sf"/>
</dbReference>
<proteinExistence type="predicted"/>
<evidence type="ECO:0000313" key="7">
    <source>
        <dbReference type="Proteomes" id="UP001497623"/>
    </source>
</evidence>
<comment type="caution">
    <text evidence="6">The sequence shown here is derived from an EMBL/GenBank/DDBJ whole genome shotgun (WGS) entry which is preliminary data.</text>
</comment>
<accession>A0AAV2RL15</accession>
<name>A0AAV2RL15_MEGNR</name>
<keyword evidence="7" id="KW-1185">Reference proteome</keyword>
<sequence>RTIVRGISYPSSEVAPGFPLFCYLWKMPTFHEAVISKYLDDDEEEHESWMRVPKRTHLPPLLSLSGIGIQEAGDEQELQKICARVTDLDLSKNEFKDFNEVTKILRHTPCLNLLNLNHNIFEGELSGLEDLYLTKLSCLVLNGTMISWESVHQLLKVFPNLQELYLSNNNYEKVEASSNVYPSVKKVYFNDNPVNKWNDVEELGSIFPNLEHLILVGSSLQSIQQKGNNCGDKFPQLISLSLNSTDINNWESVDAVNNFPKLTELRLHHSQLGESYEESVMRSLTIARLPKIEKLNGGGVITFDERIDAERAFIRHYKKETPCPSQARLDELIGIHGDLVPLPNIKIKKQKEVTINIRYEEQPVIERTVSVYLKIVDLLKSLENEFGLSVEEMDVAIVDDGCTDNFSSWRHLILFDKKLFQMYITSGDLIFIKRRPFKRNYLKKIK</sequence>
<evidence type="ECO:0000256" key="2">
    <source>
        <dbReference type="ARBA" id="ARBA00014223"/>
    </source>
</evidence>
<dbReference type="PANTHER" id="PTHR46545:SF1">
    <property type="entry name" value="LEUCINE-RICH REPEAT-CONTAINING PROTEIN 51"/>
    <property type="match status" value="1"/>
</dbReference>
<keyword evidence="3" id="KW-0963">Cytoplasm</keyword>